<proteinExistence type="inferred from homology"/>
<comment type="caution">
    <text evidence="5">The sequence shown here is derived from an EMBL/GenBank/DDBJ whole genome shotgun (WGS) entry which is preliminary data.</text>
</comment>
<keyword evidence="2" id="KW-0680">Restriction system</keyword>
<dbReference type="InterPro" id="IPR052021">
    <property type="entry name" value="Type-I_RS_S_subunit"/>
</dbReference>
<feature type="domain" description="Type I restriction modification DNA specificity" evidence="4">
    <location>
        <begin position="7"/>
        <end position="174"/>
    </location>
</feature>
<dbReference type="EC" id="3.1.21.-" evidence="5"/>
<dbReference type="Pfam" id="PF01420">
    <property type="entry name" value="Methylase_S"/>
    <property type="match status" value="2"/>
</dbReference>
<evidence type="ECO:0000256" key="3">
    <source>
        <dbReference type="ARBA" id="ARBA00023125"/>
    </source>
</evidence>
<dbReference type="CDD" id="cd17273">
    <property type="entry name" value="RMtype1_S_EcoJA69PI-TRD1-CR1_like"/>
    <property type="match status" value="1"/>
</dbReference>
<protein>
    <submittedName>
        <fullName evidence="5">Restriction endonuclease subunit S</fullName>
        <ecNumber evidence="5">3.1.21.-</ecNumber>
    </submittedName>
</protein>
<feature type="domain" description="Type I restriction modification DNA specificity" evidence="4">
    <location>
        <begin position="202"/>
        <end position="368"/>
    </location>
</feature>
<dbReference type="PANTHER" id="PTHR30408:SF12">
    <property type="entry name" value="TYPE I RESTRICTION ENZYME MJAVIII SPECIFICITY SUBUNIT"/>
    <property type="match status" value="1"/>
</dbReference>
<keyword evidence="5" id="KW-0378">Hydrolase</keyword>
<dbReference type="SUPFAM" id="SSF116734">
    <property type="entry name" value="DNA methylase specificity domain"/>
    <property type="match status" value="2"/>
</dbReference>
<dbReference type="Gene3D" id="3.90.220.20">
    <property type="entry name" value="DNA methylase specificity domains"/>
    <property type="match status" value="2"/>
</dbReference>
<gene>
    <name evidence="5" type="ORF">ACFQHK_11980</name>
</gene>
<sequence>MNWEQVPDHWESKKLSEIGEIYSGGTPDRDNPNYFGGDIPWLRLKDAKQFYVSTSDEKITQEGLENSSAQLLPEGSVIVSTRATIGEVTIAKRQVTTNQGFKAVYPQKADSEFVAYFLSSITDELENLGRTTTYPEVNKTQFSNIEIPLPSISEQRAIVKKLNSIFEKLNESNETQSHAEDIARKVLNSAIKRLIDSAYKSSEQVKVEDVCDKIKNGGTPKRSNESYWGGNIPWLKSGELKNSILYDSEEYMTEKGLSESSAKMFSPDTVLVAMYGATRGETGFIKKEMSTNQAVCGLSADESLCEPKYLWYCLRTLQSKLASQGRGGGQDNINQTTIRNTIIPLPSIQRQRKIIERIELVEERANEIRDASNRIGEILDILPKAVFNKAFSGNL</sequence>
<dbReference type="GO" id="GO:0009307">
    <property type="term" value="P:DNA restriction-modification system"/>
    <property type="evidence" value="ECO:0007669"/>
    <property type="project" value="UniProtKB-KW"/>
</dbReference>
<dbReference type="PANTHER" id="PTHR30408">
    <property type="entry name" value="TYPE-1 RESTRICTION ENZYME ECOKI SPECIFICITY PROTEIN"/>
    <property type="match status" value="1"/>
</dbReference>
<dbReference type="GO" id="GO:0004519">
    <property type="term" value="F:endonuclease activity"/>
    <property type="evidence" value="ECO:0007669"/>
    <property type="project" value="UniProtKB-KW"/>
</dbReference>
<name>A0ABD5U9L4_9EURY</name>
<evidence type="ECO:0000313" key="6">
    <source>
        <dbReference type="Proteomes" id="UP001596406"/>
    </source>
</evidence>
<keyword evidence="5" id="KW-0255">Endonuclease</keyword>
<dbReference type="InterPro" id="IPR044946">
    <property type="entry name" value="Restrct_endonuc_typeI_TRD_sf"/>
</dbReference>
<comment type="similarity">
    <text evidence="1">Belongs to the type-I restriction system S methylase family.</text>
</comment>
<dbReference type="InterPro" id="IPR000055">
    <property type="entry name" value="Restrct_endonuc_typeI_TRD"/>
</dbReference>
<reference evidence="5 6" key="1">
    <citation type="journal article" date="2019" name="Int. J. Syst. Evol. Microbiol.">
        <title>The Global Catalogue of Microorganisms (GCM) 10K type strain sequencing project: providing services to taxonomists for standard genome sequencing and annotation.</title>
        <authorList>
            <consortium name="The Broad Institute Genomics Platform"/>
            <consortium name="The Broad Institute Genome Sequencing Center for Infectious Disease"/>
            <person name="Wu L."/>
            <person name="Ma J."/>
        </authorList>
    </citation>
    <scope>NUCLEOTIDE SEQUENCE [LARGE SCALE GENOMIC DNA]</scope>
    <source>
        <strain evidence="5 6">PSRA2</strain>
    </source>
</reference>
<dbReference type="AlphaFoldDB" id="A0ABD5U9L4"/>
<organism evidence="5 6">
    <name type="scientific">Halomarina ordinaria</name>
    <dbReference type="NCBI Taxonomy" id="3033939"/>
    <lineage>
        <taxon>Archaea</taxon>
        <taxon>Methanobacteriati</taxon>
        <taxon>Methanobacteriota</taxon>
        <taxon>Stenosarchaea group</taxon>
        <taxon>Halobacteria</taxon>
        <taxon>Halobacteriales</taxon>
        <taxon>Natronomonadaceae</taxon>
        <taxon>Halomarina</taxon>
    </lineage>
</organism>
<evidence type="ECO:0000259" key="4">
    <source>
        <dbReference type="Pfam" id="PF01420"/>
    </source>
</evidence>
<dbReference type="Proteomes" id="UP001596406">
    <property type="component" value="Unassembled WGS sequence"/>
</dbReference>
<keyword evidence="3" id="KW-0238">DNA-binding</keyword>
<evidence type="ECO:0000313" key="5">
    <source>
        <dbReference type="EMBL" id="MFC6837225.1"/>
    </source>
</evidence>
<accession>A0ABD5U9L4</accession>
<keyword evidence="5" id="KW-0540">Nuclease</keyword>
<keyword evidence="6" id="KW-1185">Reference proteome</keyword>
<evidence type="ECO:0000256" key="2">
    <source>
        <dbReference type="ARBA" id="ARBA00022747"/>
    </source>
</evidence>
<dbReference type="GO" id="GO:0003677">
    <property type="term" value="F:DNA binding"/>
    <property type="evidence" value="ECO:0007669"/>
    <property type="project" value="UniProtKB-KW"/>
</dbReference>
<evidence type="ECO:0000256" key="1">
    <source>
        <dbReference type="ARBA" id="ARBA00010923"/>
    </source>
</evidence>
<dbReference type="GO" id="GO:0016787">
    <property type="term" value="F:hydrolase activity"/>
    <property type="evidence" value="ECO:0007669"/>
    <property type="project" value="UniProtKB-KW"/>
</dbReference>
<dbReference type="EMBL" id="JBHSXM010000001">
    <property type="protein sequence ID" value="MFC6837225.1"/>
    <property type="molecule type" value="Genomic_DNA"/>
</dbReference>
<dbReference type="RefSeq" id="WP_304448892.1">
    <property type="nucleotide sequence ID" value="NZ_JARRAH010000001.1"/>
</dbReference>
<dbReference type="CDD" id="cd17515">
    <property type="entry name" value="RMtype1_S_MjaORF132P_Sau1132ORF3780P-TRD1-CR1_like"/>
    <property type="match status" value="1"/>
</dbReference>